<evidence type="ECO:0000313" key="2">
    <source>
        <dbReference type="Proteomes" id="UP001497700"/>
    </source>
</evidence>
<comment type="caution">
    <text evidence="1">The sequence shown here is derived from an EMBL/GenBank/DDBJ whole genome shotgun (WGS) entry which is preliminary data.</text>
</comment>
<name>A0ACB9YRX5_9PEZI</name>
<proteinExistence type="predicted"/>
<keyword evidence="2" id="KW-1185">Reference proteome</keyword>
<dbReference type="EMBL" id="MU393536">
    <property type="protein sequence ID" value="KAI4861992.1"/>
    <property type="molecule type" value="Genomic_DNA"/>
</dbReference>
<gene>
    <name evidence="1" type="ORF">F4820DRAFT_38871</name>
</gene>
<organism evidence="1 2">
    <name type="scientific">Hypoxylon rubiginosum</name>
    <dbReference type="NCBI Taxonomy" id="110542"/>
    <lineage>
        <taxon>Eukaryota</taxon>
        <taxon>Fungi</taxon>
        <taxon>Dikarya</taxon>
        <taxon>Ascomycota</taxon>
        <taxon>Pezizomycotina</taxon>
        <taxon>Sordariomycetes</taxon>
        <taxon>Xylariomycetidae</taxon>
        <taxon>Xylariales</taxon>
        <taxon>Hypoxylaceae</taxon>
        <taxon>Hypoxylon</taxon>
    </lineage>
</organism>
<reference evidence="1 2" key="1">
    <citation type="journal article" date="2022" name="New Phytol.">
        <title>Ecological generalism drives hyperdiversity of secondary metabolite gene clusters in xylarialean endophytes.</title>
        <authorList>
            <person name="Franco M.E.E."/>
            <person name="Wisecaver J.H."/>
            <person name="Arnold A.E."/>
            <person name="Ju Y.M."/>
            <person name="Slot J.C."/>
            <person name="Ahrendt S."/>
            <person name="Moore L.P."/>
            <person name="Eastman K.E."/>
            <person name="Scott K."/>
            <person name="Konkel Z."/>
            <person name="Mondo S.J."/>
            <person name="Kuo A."/>
            <person name="Hayes R.D."/>
            <person name="Haridas S."/>
            <person name="Andreopoulos B."/>
            <person name="Riley R."/>
            <person name="LaButti K."/>
            <person name="Pangilinan J."/>
            <person name="Lipzen A."/>
            <person name="Amirebrahimi M."/>
            <person name="Yan J."/>
            <person name="Adam C."/>
            <person name="Keymanesh K."/>
            <person name="Ng V."/>
            <person name="Louie K."/>
            <person name="Northen T."/>
            <person name="Drula E."/>
            <person name="Henrissat B."/>
            <person name="Hsieh H.M."/>
            <person name="Youens-Clark K."/>
            <person name="Lutzoni F."/>
            <person name="Miadlikowska J."/>
            <person name="Eastwood D.C."/>
            <person name="Hamelin R.C."/>
            <person name="Grigoriev I.V."/>
            <person name="U'Ren J.M."/>
        </authorList>
    </citation>
    <scope>NUCLEOTIDE SEQUENCE [LARGE SCALE GENOMIC DNA]</scope>
    <source>
        <strain evidence="1 2">CBS 119005</strain>
    </source>
</reference>
<accession>A0ACB9YRX5</accession>
<dbReference type="Proteomes" id="UP001497700">
    <property type="component" value="Unassembled WGS sequence"/>
</dbReference>
<evidence type="ECO:0000313" key="1">
    <source>
        <dbReference type="EMBL" id="KAI4861992.1"/>
    </source>
</evidence>
<protein>
    <submittedName>
        <fullName evidence="1">Uncharacterized protein</fullName>
    </submittedName>
</protein>
<sequence>MRTFFLGEEDIQDPHKTILDAPGRERAASDPTFTNIINFERHSRPPSPPPRRSSWGFSQRRSHHKHPYPPKPSQPPLRRKLKWPSLRSRANPIPSQDPQESIAKYPDKVIMSSPAGPTTTTGGGGTSLAGLDRHRDRDTTTAKHSLPMPGLSGSANGPVGNLLKGPVDDSGKLKDAALLVGIKLDLEAEIHATARVRGDIVVGLY</sequence>